<feature type="compositionally biased region" description="Basic and acidic residues" evidence="2">
    <location>
        <begin position="2463"/>
        <end position="2490"/>
    </location>
</feature>
<feature type="compositionally biased region" description="Basic and acidic residues" evidence="2">
    <location>
        <begin position="2232"/>
        <end position="2264"/>
    </location>
</feature>
<evidence type="ECO:0000256" key="1">
    <source>
        <dbReference type="SAM" id="Coils"/>
    </source>
</evidence>
<feature type="compositionally biased region" description="Basic and acidic residues" evidence="2">
    <location>
        <begin position="2514"/>
        <end position="2684"/>
    </location>
</feature>
<dbReference type="OrthoDB" id="6426663at2759"/>
<protein>
    <submittedName>
        <fullName evidence="3">Dystonin</fullName>
    </submittedName>
</protein>
<reference evidence="3 4" key="1">
    <citation type="journal article" date="2019" name="Sci. Rep.">
        <title>Orb-weaving spider Araneus ventricosus genome elucidates the spidroin gene catalogue.</title>
        <authorList>
            <person name="Kono N."/>
            <person name="Nakamura H."/>
            <person name="Ohtoshi R."/>
            <person name="Moran D.A.P."/>
            <person name="Shinohara A."/>
            <person name="Yoshida Y."/>
            <person name="Fujiwara M."/>
            <person name="Mori M."/>
            <person name="Tomita M."/>
            <person name="Arakawa K."/>
        </authorList>
    </citation>
    <scope>NUCLEOTIDE SEQUENCE [LARGE SCALE GENOMIC DNA]</scope>
</reference>
<feature type="compositionally biased region" description="Polar residues" evidence="2">
    <location>
        <begin position="2063"/>
        <end position="2075"/>
    </location>
</feature>
<feature type="compositionally biased region" description="Basic and acidic residues" evidence="2">
    <location>
        <begin position="2180"/>
        <end position="2222"/>
    </location>
</feature>
<feature type="region of interest" description="Disordered" evidence="2">
    <location>
        <begin position="1942"/>
        <end position="2049"/>
    </location>
</feature>
<dbReference type="PANTHER" id="PTHR24216">
    <property type="entry name" value="PAXILLIN-RELATED"/>
    <property type="match status" value="1"/>
</dbReference>
<feature type="compositionally biased region" description="Basic and acidic residues" evidence="2">
    <location>
        <begin position="2694"/>
        <end position="2730"/>
    </location>
</feature>
<dbReference type="SMART" id="SM00250">
    <property type="entry name" value="PLEC"/>
    <property type="match status" value="12"/>
</dbReference>
<feature type="non-terminal residue" evidence="3">
    <location>
        <position position="2986"/>
    </location>
</feature>
<feature type="compositionally biased region" description="Basic and acidic residues" evidence="2">
    <location>
        <begin position="2788"/>
        <end position="2808"/>
    </location>
</feature>
<dbReference type="Proteomes" id="UP000499080">
    <property type="component" value="Unassembled WGS sequence"/>
</dbReference>
<feature type="region of interest" description="Disordered" evidence="2">
    <location>
        <begin position="2085"/>
        <end position="2986"/>
    </location>
</feature>
<feature type="compositionally biased region" description="Basic and acidic residues" evidence="2">
    <location>
        <begin position="2830"/>
        <end position="2902"/>
    </location>
</feature>
<feature type="compositionally biased region" description="Polar residues" evidence="2">
    <location>
        <begin position="1719"/>
        <end position="1741"/>
    </location>
</feature>
<feature type="region of interest" description="Disordered" evidence="2">
    <location>
        <begin position="2058"/>
        <end position="2077"/>
    </location>
</feature>
<evidence type="ECO:0000313" key="3">
    <source>
        <dbReference type="EMBL" id="GBM08724.1"/>
    </source>
</evidence>
<accession>A0A4Y2CYA9</accession>
<feature type="compositionally biased region" description="Basic and acidic residues" evidence="2">
    <location>
        <begin position="2351"/>
        <end position="2401"/>
    </location>
</feature>
<feature type="compositionally biased region" description="Basic and acidic residues" evidence="2">
    <location>
        <begin position="1942"/>
        <end position="1995"/>
    </location>
</feature>
<gene>
    <name evidence="3" type="primary">Dst_1</name>
    <name evidence="3" type="ORF">AVEN_52795_1</name>
</gene>
<evidence type="ECO:0000256" key="2">
    <source>
        <dbReference type="SAM" id="MobiDB-lite"/>
    </source>
</evidence>
<feature type="compositionally biased region" description="Low complexity" evidence="2">
    <location>
        <begin position="1642"/>
        <end position="1651"/>
    </location>
</feature>
<keyword evidence="4" id="KW-1185">Reference proteome</keyword>
<dbReference type="EMBL" id="BGPR01000260">
    <property type="protein sequence ID" value="GBM08724.1"/>
    <property type="molecule type" value="Genomic_DNA"/>
</dbReference>
<feature type="compositionally biased region" description="Basic and acidic residues" evidence="2">
    <location>
        <begin position="2085"/>
        <end position="2112"/>
    </location>
</feature>
<dbReference type="SUPFAM" id="SSF75399">
    <property type="entry name" value="Plakin repeat"/>
    <property type="match status" value="7"/>
</dbReference>
<feature type="compositionally biased region" description="Basic and acidic residues" evidence="2">
    <location>
        <begin position="2912"/>
        <end position="2986"/>
    </location>
</feature>
<keyword evidence="1" id="KW-0175">Coiled coil</keyword>
<feature type="region of interest" description="Disordered" evidence="2">
    <location>
        <begin position="1558"/>
        <end position="1693"/>
    </location>
</feature>
<feature type="region of interest" description="Disordered" evidence="2">
    <location>
        <begin position="1708"/>
        <end position="1751"/>
    </location>
</feature>
<feature type="compositionally biased region" description="Basic and acidic residues" evidence="2">
    <location>
        <begin position="2272"/>
        <end position="2335"/>
    </location>
</feature>
<sequence length="2986" mass="334014">MMNIDKALEKCGDVNLYSSIAEKSSSFEETNALGARYIREAKIYDLRLKHYKENLEEEHPSLDASLQKSTTVISGADAVERELDLLNHQYSTLMQTILDYLEELKEAFTVQQREKWLSIISNAAPVSLRTFTSFINQVPSTDQLVSEFEIHLKQTESLPVQTRYSEITDTSFSLLAKEENNLPEIEKTLDSKKRASSVCDSLEYKCICEVKGIYNPILERMVSLHEAVEQNIVNCENKQITDLRTGRRMSLDEAVAKGFIDRILHNNIVTKCGIYFPGTKEELSIIDAMQKGLFDCKKGTLLNPQDERPVTLTDAFHLGIIKKSGMKNLVDKKIIKTKNLSISEAIEREFLDPKSGLFREPLTNHTIEFKAAVSQGYINLTSTTDVSCGITLADAVDRNMIHNQSGQILDQDSGEKYTTDEAITKGILRSDVPEIVDVKKCELLNLNQAFKIGILNAQSGRFIDSDTLKQYSFSDARKQNFIWKPLTLKDAFENGLIKNDCIKNPITGEFLSILEALSCGILDCELKCIVDPELNELLSLPEALCRGIILPNGTYFEVGSNRHLTLSSAIEDGLITSVMHKTIFDVEGIKDEKTNEMVTFNMALDRNIIDLNQGVFKNNVTGVCCTLEEAVSKGLIQHQIYDMLCKPIGIMDGTKELNLIEACEKGYIDSRTGHLRDPKSKKVFYMKEAIEKGIITHEGAALLKGLLNITVTMASVTRSITRYVDSLNGIEQDVDSAVAQNIIDDILKKDADTISKLSAELEIIPEMDVSGRDSQTKHPVLSSDGNTVLESHKNSESRVSSKYFGTLRNDAVDSDYNNTSVCSMRISSPVSENISTQMNNTVITSHLSDSLLEKSTKVQNIDMGNNLVQNQTSLSVQVLELPPDGWYLQDAINKKLFDPQTGLFTVPGTDRLVSFEETVKMEIINPKSASIVVPKTKQTVSLDSALEMKILDSTGCYNNKTGGKISMQKAIDKKLIIFLESIQNQKDTSMFHDDTSVENSGYHISMEGTETRHSEVVSKLPVKSGFWPEQKCIILQKMPKKVVSPNDAATDGLIDFETAQLLNALSDKITSEKHSPLPVDEKCGKIPDYRKGVFVSIREAFDLRFIDKDTGKLLIPIGRSLSIDEAFNQGLINELSNKVIHPESGSELTIEEGIMCDIINPLSFCIDPITLSEITLSDAVQKGIIDSSTGEITSSSGKISLIEAVNKNLFKTVEYPFKCPPMLALTFPTALQLGRIDVEKKEYILPHSNKRIPIQKAFESSELLAIPVQPQREYFLLDDALNKKLIDPKSCTFQHPVTGVITGVREAVQSGLLVMKPVRLTSISSSILTQIETTEKEFFITKDDDVLDGYSFSDLINNTCGMPFYTAIIEGCVNLDSGLFHDKTSNKTYTITDALRLQLLQPFSMVENINDKYSLSRTFLHLFDDKTEKIIIPDSQFPVSFEFLVENGYISVDSLLYIIGDRVVITLKDALNENIIDVKTGCYVERSSGDLINMKNAARLGYLAFIDVPVLPTSNFPSDIEPSSVDSTSKKTVVHRPTSLPLDSNILDQKTPVSLNISSGMKKVSDDSRKKISESKYMKPGNDDSKVQKDAPETYSSKRPGMGRNLLDSDSAVPKTKVSAMESSESRNFAKGNIDAKSGIHKSLLSPSRSKSPTKNKNKIESSMKSYEPESKADTQTSKQYENVEPSVPSTEFAKSNIQVDKIETAHTMPGVLSKAPNRRSTSPTKIATNGKTQNLPSNKNLSEKEESPSINNEYVSKSIKFQSKAFVSSLTEMSSNITVTDSEKISAVTRTSKELSSVTDKSTHSEDLSFNSKEDKIAEIIMSSSTDDISVKSEHECVMHDSTEIDMKIASSKHKDIPVPKEKYFQQDNILNNEEEVDQSLRRESKIPVKDRVSPSTAVHVTKDSDDNETLCQSSAVRESETRNTYEKVCMDVDEYSYSVERIDESSDKEPVIQKDENLPKEIKSKPIRTENVPKESESPTKETRSSFKKDKPSSIKLSVRKTEISTREMKSPLKDLPVEQTELPVRKTKSPSRELPFKQARPSSSREILVKESISLKEIESPSNESKSPQRESITLLEEVHFRGTDSSVHETERTSDDIKSATTVLRREIGSPTQVDKSPSKELPSHQTPSLIIELPMKSPLQETNEIKFTPAKIKAPPKELPVGKSESPSKYTELPSNERKVSNKESKPRTREIKSPEKESKSPERRIKSQPSERKSPARDTSSANETKSPREIKFPEKGVKSSPREIKSPESSKPSELESKSPSLEVKLPKTERHSPTKEINSPEKGSKFPEREIQMPEKGSKSPVREIISTEKEIIPLAREIKPSEKEIESLVSDIKSPIKGSESPVRDIEFSEEGSKSRVRDIESPKKESKSPVRDIESPKKESKSPVRDIESPKKGSISPVRDVESPKKEIKSPLKDIESPKKESISPVRDVESPKKESMSLVRDSVSPKKGSKSPVRDIESPEKGSKSLVRDFEFLETESKSPVKRAKSPQKESKSPICVLGSQAKESRLSERDIKSPEKESKSPIKEIKSPQRESKSPVKEIKSPEKESTLPDKERRSPVREIKFPGKESKSPMREIKSPKKESKSPARELKSPDKEDKLPARDIKSPEKGIKSPAREIKVPEKEMKPSTRKDKSPEKDTKSLEKDTKSPTREIETPEKETKSPTREVKSPEKESYSPVGGVISPEKESESPAREAKSPEKESKLPKREIGTLEKESKSPTREVTSPERGSIAPIREVKPPEKDDKVLVREIKSPESKLPKREIETLEKESKSPSTDVKSLERESKSPTREVKSPERESYSPVRGVTYPGRKSISPTREVTSLERENIEVKFPEEDGKALVREIKSTERESKLPKREIETLEKEKKSPTREVKSPERESKSPTRETKSPERESYSPARGVTAPERESMSLVREVKSPEKDDKTLAKEIDSPERESKLSKREIESFENESKSPAREVKSPGRESKSPMREVKSPERES</sequence>
<feature type="compositionally biased region" description="Basic and acidic residues" evidence="2">
    <location>
        <begin position="2745"/>
        <end position="2781"/>
    </location>
</feature>
<name>A0A4Y2CYA9_ARAVE</name>
<feature type="coiled-coil region" evidence="1">
    <location>
        <begin position="175"/>
        <end position="238"/>
    </location>
</feature>
<dbReference type="GO" id="GO:0005856">
    <property type="term" value="C:cytoskeleton"/>
    <property type="evidence" value="ECO:0007669"/>
    <property type="project" value="InterPro"/>
</dbReference>
<feature type="compositionally biased region" description="Basic and acidic residues" evidence="2">
    <location>
        <begin position="1563"/>
        <end position="1592"/>
    </location>
</feature>
<feature type="compositionally biased region" description="Basic and acidic residues" evidence="2">
    <location>
        <begin position="2002"/>
        <end position="2019"/>
    </location>
</feature>
<feature type="region of interest" description="Disordered" evidence="2">
    <location>
        <begin position="771"/>
        <end position="794"/>
    </location>
</feature>
<proteinExistence type="predicted"/>
<feature type="region of interest" description="Disordered" evidence="2">
    <location>
        <begin position="1877"/>
        <end position="1925"/>
    </location>
</feature>
<dbReference type="InterPro" id="IPR035915">
    <property type="entry name" value="Plakin_repeat_sf"/>
</dbReference>
<dbReference type="Gene3D" id="3.90.1290.10">
    <property type="entry name" value="Plakin repeat"/>
    <property type="match status" value="5"/>
</dbReference>
<dbReference type="InterPro" id="IPR001101">
    <property type="entry name" value="Plectin_repeat"/>
</dbReference>
<evidence type="ECO:0000313" key="4">
    <source>
        <dbReference type="Proteomes" id="UP000499080"/>
    </source>
</evidence>
<comment type="caution">
    <text evidence="3">The sequence shown here is derived from an EMBL/GenBank/DDBJ whole genome shotgun (WGS) entry which is preliminary data.</text>
</comment>
<organism evidence="3 4">
    <name type="scientific">Araneus ventricosus</name>
    <name type="common">Orbweaver spider</name>
    <name type="synonym">Epeira ventricosa</name>
    <dbReference type="NCBI Taxonomy" id="182803"/>
    <lineage>
        <taxon>Eukaryota</taxon>
        <taxon>Metazoa</taxon>
        <taxon>Ecdysozoa</taxon>
        <taxon>Arthropoda</taxon>
        <taxon>Chelicerata</taxon>
        <taxon>Arachnida</taxon>
        <taxon>Araneae</taxon>
        <taxon>Araneomorphae</taxon>
        <taxon>Entelegynae</taxon>
        <taxon>Araneoidea</taxon>
        <taxon>Araneidae</taxon>
        <taxon>Araneus</taxon>
    </lineage>
</organism>
<dbReference type="PANTHER" id="PTHR24216:SF8">
    <property type="entry name" value="PAXILLIN, ISOFORM F"/>
    <property type="match status" value="1"/>
</dbReference>
<feature type="compositionally biased region" description="Basic and acidic residues" evidence="2">
    <location>
        <begin position="1658"/>
        <end position="1673"/>
    </location>
</feature>
<feature type="compositionally biased region" description="Basic and acidic residues" evidence="2">
    <location>
        <begin position="1880"/>
        <end position="1894"/>
    </location>
</feature>
<feature type="compositionally biased region" description="Basic and acidic residues" evidence="2">
    <location>
        <begin position="2409"/>
        <end position="2446"/>
    </location>
</feature>